<dbReference type="AlphaFoldDB" id="A0A9P4SGU6"/>
<dbReference type="Gene3D" id="1.10.472.10">
    <property type="entry name" value="Cyclin-like"/>
    <property type="match status" value="2"/>
</dbReference>
<sequence>MAANYWDSTQRANWTFSKAQLANIRSELEAKDRALVSQYPLPERRHLNIYFYHQFTKLGRRMSLRQQPLATAQVYLRRFYTKIEIRRTNPFLVMATALYLACKMEECPQHIRLVVAEARNTWPDVFLADTPKLGECEFSLIAEMNSQLIVHHPYRSLTDLQGNFSLTQDEISLAWSIINDHYLTDLPLLYPPHIIAVTAIFLSVVLKPTQSSLQVHSVGVSNALQALGNMQGIGASGAQSRVQKLVNWLAESSIDVEAIVDCTQELISLYEVWETYSEKDCKDKVHRFIKAKGLDK</sequence>
<dbReference type="PANTHER" id="PTHR10026">
    <property type="entry name" value="CYCLIN"/>
    <property type="match status" value="1"/>
</dbReference>
<evidence type="ECO:0000259" key="4">
    <source>
        <dbReference type="SMART" id="SM00385"/>
    </source>
</evidence>
<dbReference type="SMART" id="SM00385">
    <property type="entry name" value="CYCLIN"/>
    <property type="match status" value="2"/>
</dbReference>
<protein>
    <recommendedName>
        <fullName evidence="2">RNA polymerase II holoenzyme cyclin-like subunit</fullName>
    </recommendedName>
</protein>
<feature type="domain" description="Cyclin-like" evidence="4">
    <location>
        <begin position="155"/>
        <end position="268"/>
    </location>
</feature>
<proteinExistence type="inferred from homology"/>
<evidence type="ECO:0000256" key="1">
    <source>
        <dbReference type="ARBA" id="ARBA00008638"/>
    </source>
</evidence>
<organism evidence="5 6">
    <name type="scientific">Patellaria atrata CBS 101060</name>
    <dbReference type="NCBI Taxonomy" id="1346257"/>
    <lineage>
        <taxon>Eukaryota</taxon>
        <taxon>Fungi</taxon>
        <taxon>Dikarya</taxon>
        <taxon>Ascomycota</taxon>
        <taxon>Pezizomycotina</taxon>
        <taxon>Dothideomycetes</taxon>
        <taxon>Dothideomycetes incertae sedis</taxon>
        <taxon>Patellariales</taxon>
        <taxon>Patellariaceae</taxon>
        <taxon>Patellaria</taxon>
    </lineage>
</organism>
<dbReference type="SUPFAM" id="SSF47954">
    <property type="entry name" value="Cyclin-like"/>
    <property type="match status" value="2"/>
</dbReference>
<dbReference type="InterPro" id="IPR036915">
    <property type="entry name" value="Cyclin-like_sf"/>
</dbReference>
<feature type="domain" description="Cyclin-like" evidence="4">
    <location>
        <begin position="53"/>
        <end position="142"/>
    </location>
</feature>
<comment type="caution">
    <text evidence="5">The sequence shown here is derived from an EMBL/GenBank/DDBJ whole genome shotgun (WGS) entry which is preliminary data.</text>
</comment>
<dbReference type="Proteomes" id="UP000799429">
    <property type="component" value="Unassembled WGS sequence"/>
</dbReference>
<evidence type="ECO:0000256" key="2">
    <source>
        <dbReference type="ARBA" id="ARBA00014912"/>
    </source>
</evidence>
<name>A0A9P4SGU6_9PEZI</name>
<dbReference type="Pfam" id="PF00134">
    <property type="entry name" value="Cyclin_N"/>
    <property type="match status" value="1"/>
</dbReference>
<evidence type="ECO:0000256" key="3">
    <source>
        <dbReference type="RuleBase" id="RU000383"/>
    </source>
</evidence>
<dbReference type="InterPro" id="IPR013763">
    <property type="entry name" value="Cyclin-like_dom"/>
</dbReference>
<dbReference type="EMBL" id="MU006090">
    <property type="protein sequence ID" value="KAF2842139.1"/>
    <property type="molecule type" value="Genomic_DNA"/>
</dbReference>
<dbReference type="GO" id="GO:0006357">
    <property type="term" value="P:regulation of transcription by RNA polymerase II"/>
    <property type="evidence" value="ECO:0007669"/>
    <property type="project" value="InterPro"/>
</dbReference>
<dbReference type="InterPro" id="IPR006671">
    <property type="entry name" value="Cyclin_N"/>
</dbReference>
<accession>A0A9P4SGU6</accession>
<keyword evidence="6" id="KW-1185">Reference proteome</keyword>
<evidence type="ECO:0000313" key="6">
    <source>
        <dbReference type="Proteomes" id="UP000799429"/>
    </source>
</evidence>
<comment type="similarity">
    <text evidence="1">Belongs to the cyclin family. Cyclin C subfamily.</text>
</comment>
<dbReference type="GO" id="GO:0016538">
    <property type="term" value="F:cyclin-dependent protein serine/threonine kinase regulator activity"/>
    <property type="evidence" value="ECO:0007669"/>
    <property type="project" value="InterPro"/>
</dbReference>
<reference evidence="5" key="1">
    <citation type="journal article" date="2020" name="Stud. Mycol.">
        <title>101 Dothideomycetes genomes: a test case for predicting lifestyles and emergence of pathogens.</title>
        <authorList>
            <person name="Haridas S."/>
            <person name="Albert R."/>
            <person name="Binder M."/>
            <person name="Bloem J."/>
            <person name="Labutti K."/>
            <person name="Salamov A."/>
            <person name="Andreopoulos B."/>
            <person name="Baker S."/>
            <person name="Barry K."/>
            <person name="Bills G."/>
            <person name="Bluhm B."/>
            <person name="Cannon C."/>
            <person name="Castanera R."/>
            <person name="Culley D."/>
            <person name="Daum C."/>
            <person name="Ezra D."/>
            <person name="Gonzalez J."/>
            <person name="Henrissat B."/>
            <person name="Kuo A."/>
            <person name="Liang C."/>
            <person name="Lipzen A."/>
            <person name="Lutzoni F."/>
            <person name="Magnuson J."/>
            <person name="Mondo S."/>
            <person name="Nolan M."/>
            <person name="Ohm R."/>
            <person name="Pangilinan J."/>
            <person name="Park H.-J."/>
            <person name="Ramirez L."/>
            <person name="Alfaro M."/>
            <person name="Sun H."/>
            <person name="Tritt A."/>
            <person name="Yoshinaga Y."/>
            <person name="Zwiers L.-H."/>
            <person name="Turgeon B."/>
            <person name="Goodwin S."/>
            <person name="Spatafora J."/>
            <person name="Crous P."/>
            <person name="Grigoriev I."/>
        </authorList>
    </citation>
    <scope>NUCLEOTIDE SEQUENCE</scope>
    <source>
        <strain evidence="5">CBS 101060</strain>
    </source>
</reference>
<dbReference type="CDD" id="cd20513">
    <property type="entry name" value="CYCLIN_CCNC_rpt1"/>
    <property type="match status" value="1"/>
</dbReference>
<keyword evidence="3" id="KW-0195">Cyclin</keyword>
<dbReference type="PIRSF" id="PIRSF028758">
    <property type="entry name" value="Cyclin, C/H/G types"/>
    <property type="match status" value="1"/>
</dbReference>
<gene>
    <name evidence="5" type="ORF">M501DRAFT_998390</name>
</gene>
<dbReference type="OrthoDB" id="10266018at2759"/>
<dbReference type="InterPro" id="IPR043198">
    <property type="entry name" value="Cyclin/Ssn8"/>
</dbReference>
<evidence type="ECO:0000313" key="5">
    <source>
        <dbReference type="EMBL" id="KAF2842139.1"/>
    </source>
</evidence>